<keyword evidence="2 6" id="KW-0812">Transmembrane</keyword>
<protein>
    <submittedName>
        <fullName evidence="8">Related to amino acid permease (Dip5)</fullName>
    </submittedName>
</protein>
<dbReference type="AlphaFoldDB" id="A0A1L7XBE5"/>
<dbReference type="Proteomes" id="UP000184330">
    <property type="component" value="Unassembled WGS sequence"/>
</dbReference>
<evidence type="ECO:0000256" key="2">
    <source>
        <dbReference type="ARBA" id="ARBA00022692"/>
    </source>
</evidence>
<feature type="transmembrane region" description="Helical" evidence="6">
    <location>
        <begin position="147"/>
        <end position="168"/>
    </location>
</feature>
<evidence type="ECO:0000259" key="7">
    <source>
        <dbReference type="Pfam" id="PF00324"/>
    </source>
</evidence>
<evidence type="ECO:0000256" key="1">
    <source>
        <dbReference type="ARBA" id="ARBA00004141"/>
    </source>
</evidence>
<dbReference type="PANTHER" id="PTHR43341">
    <property type="entry name" value="AMINO ACID PERMEASE"/>
    <property type="match status" value="1"/>
</dbReference>
<name>A0A1L7XBE5_9HELO</name>
<dbReference type="PIRSF" id="PIRSF006060">
    <property type="entry name" value="AA_transporter"/>
    <property type="match status" value="1"/>
</dbReference>
<evidence type="ECO:0000256" key="5">
    <source>
        <dbReference type="SAM" id="MobiDB-lite"/>
    </source>
</evidence>
<evidence type="ECO:0000313" key="9">
    <source>
        <dbReference type="Proteomes" id="UP000184330"/>
    </source>
</evidence>
<feature type="region of interest" description="Disordered" evidence="5">
    <location>
        <begin position="1"/>
        <end position="35"/>
    </location>
</feature>
<sequence length="479" mass="52001">MESRRESPNTLSTKREKASPERPAALPNSNQDHEAGSTNIDQLHALKHKLTARHLSMIALGGALGTGLIIGTGPALARGGPAAILIMYALLGFAILQWALLLAIASLILQYWVSRTQTNPGVWIAIFLVVIVIFNFFGVKFFGELEFYLSALKIVIVVGLLILSVVLVSGGGPNHDAIGFRYWSNPGAFNHFIQEGTTSQFFASIAVLVNATYAYLGTELIAITFGEAENPRRNIPRAIRLTFYRITLITANSKSTSASASPFTVAIHNAGISILPGIFNGCVLVFIFSAANSNLYIASRTIYGLSVEGLAPSILSRTNNNGVPVCALLLSSVFGCLAFLNVSDSSAAVFQYFVNVVTIFGILTWMSLLITHIFFVRARKALLIPNSTMAYTAPFGLWGTYFALFVCTIIAFFKNFSVFVKSSATGGDYGAFDYKSFITGYIGIPVYAILFVGFKVFNKTEFRRPGTTDLYTGKQEIDD</sequence>
<keyword evidence="3 6" id="KW-1133">Transmembrane helix</keyword>
<evidence type="ECO:0000313" key="8">
    <source>
        <dbReference type="EMBL" id="CZR62358.1"/>
    </source>
</evidence>
<dbReference type="Gene3D" id="1.20.1740.10">
    <property type="entry name" value="Amino acid/polyamine transporter I"/>
    <property type="match status" value="1"/>
</dbReference>
<organism evidence="8 9">
    <name type="scientific">Phialocephala subalpina</name>
    <dbReference type="NCBI Taxonomy" id="576137"/>
    <lineage>
        <taxon>Eukaryota</taxon>
        <taxon>Fungi</taxon>
        <taxon>Dikarya</taxon>
        <taxon>Ascomycota</taxon>
        <taxon>Pezizomycotina</taxon>
        <taxon>Leotiomycetes</taxon>
        <taxon>Helotiales</taxon>
        <taxon>Mollisiaceae</taxon>
        <taxon>Phialocephala</taxon>
        <taxon>Phialocephala fortinii species complex</taxon>
    </lineage>
</organism>
<reference evidence="8 9" key="1">
    <citation type="submission" date="2016-03" db="EMBL/GenBank/DDBJ databases">
        <authorList>
            <person name="Ploux O."/>
        </authorList>
    </citation>
    <scope>NUCLEOTIDE SEQUENCE [LARGE SCALE GENOMIC DNA]</scope>
    <source>
        <strain evidence="8 9">UAMH 11012</strain>
    </source>
</reference>
<dbReference type="InterPro" id="IPR004841">
    <property type="entry name" value="AA-permease/SLC12A_dom"/>
</dbReference>
<feature type="transmembrane region" description="Helical" evidence="6">
    <location>
        <begin position="388"/>
        <end position="413"/>
    </location>
</feature>
<accession>A0A1L7XBE5</accession>
<feature type="transmembrane region" description="Helical" evidence="6">
    <location>
        <begin position="55"/>
        <end position="77"/>
    </location>
</feature>
<feature type="domain" description="Amino acid permease/ SLC12A" evidence="7">
    <location>
        <begin position="95"/>
        <end position="463"/>
    </location>
</feature>
<feature type="transmembrane region" description="Helical" evidence="6">
    <location>
        <begin position="322"/>
        <end position="340"/>
    </location>
</feature>
<feature type="transmembrane region" description="Helical" evidence="6">
    <location>
        <begin position="83"/>
        <end position="109"/>
    </location>
</feature>
<dbReference type="EMBL" id="FJOG01000020">
    <property type="protein sequence ID" value="CZR62358.1"/>
    <property type="molecule type" value="Genomic_DNA"/>
</dbReference>
<evidence type="ECO:0000256" key="6">
    <source>
        <dbReference type="SAM" id="Phobius"/>
    </source>
</evidence>
<dbReference type="GO" id="GO:0016020">
    <property type="term" value="C:membrane"/>
    <property type="evidence" value="ECO:0007669"/>
    <property type="project" value="UniProtKB-SubCell"/>
</dbReference>
<proteinExistence type="predicted"/>
<gene>
    <name evidence="8" type="ORF">PAC_12255</name>
</gene>
<comment type="subcellular location">
    <subcellularLocation>
        <location evidence="1">Membrane</location>
        <topology evidence="1">Multi-pass membrane protein</topology>
    </subcellularLocation>
</comment>
<dbReference type="GO" id="GO:0015171">
    <property type="term" value="F:amino acid transmembrane transporter activity"/>
    <property type="evidence" value="ECO:0007669"/>
    <property type="project" value="TreeGrafter"/>
</dbReference>
<dbReference type="PANTHER" id="PTHR43341:SF9">
    <property type="entry name" value="DICARBOXYLIC AMINO ACID PERMEASE"/>
    <property type="match status" value="1"/>
</dbReference>
<feature type="transmembrane region" description="Helical" evidence="6">
    <location>
        <begin position="352"/>
        <end position="376"/>
    </location>
</feature>
<dbReference type="InterPro" id="IPR050524">
    <property type="entry name" value="APC_YAT"/>
</dbReference>
<dbReference type="STRING" id="576137.A0A1L7XBE5"/>
<feature type="compositionally biased region" description="Basic and acidic residues" evidence="5">
    <location>
        <begin position="1"/>
        <end position="20"/>
    </location>
</feature>
<feature type="transmembrane region" description="Helical" evidence="6">
    <location>
        <begin position="438"/>
        <end position="457"/>
    </location>
</feature>
<evidence type="ECO:0000256" key="4">
    <source>
        <dbReference type="ARBA" id="ARBA00023136"/>
    </source>
</evidence>
<dbReference type="Pfam" id="PF00324">
    <property type="entry name" value="AA_permease"/>
    <property type="match status" value="1"/>
</dbReference>
<keyword evidence="9" id="KW-1185">Reference proteome</keyword>
<evidence type="ECO:0000256" key="3">
    <source>
        <dbReference type="ARBA" id="ARBA00022989"/>
    </source>
</evidence>
<keyword evidence="4 6" id="KW-0472">Membrane</keyword>
<feature type="transmembrane region" description="Helical" evidence="6">
    <location>
        <begin position="121"/>
        <end position="141"/>
    </location>
</feature>
<dbReference type="OrthoDB" id="3900342at2759"/>